<dbReference type="Proteomes" id="UP000243459">
    <property type="component" value="Chromosome 4"/>
</dbReference>
<dbReference type="InterPro" id="IPR036043">
    <property type="entry name" value="Phosphoglycerate_kinase_sf"/>
</dbReference>
<dbReference type="InterPro" id="IPR001576">
    <property type="entry name" value="Phosphoglycerate_kinase"/>
</dbReference>
<evidence type="ECO:0000313" key="16">
    <source>
        <dbReference type="Proteomes" id="UP000243459"/>
    </source>
</evidence>
<comment type="subunit">
    <text evidence="13">Monomer.</text>
</comment>
<keyword evidence="6" id="KW-0949">S-adenosyl-L-methionine</keyword>
<evidence type="ECO:0000256" key="10">
    <source>
        <dbReference type="ARBA" id="ARBA00022840"/>
    </source>
</evidence>
<dbReference type="GO" id="GO:0005524">
    <property type="term" value="F:ATP binding"/>
    <property type="evidence" value="ECO:0007669"/>
    <property type="project" value="UniProtKB-KW"/>
</dbReference>
<evidence type="ECO:0000256" key="5">
    <source>
        <dbReference type="ARBA" id="ARBA00022679"/>
    </source>
</evidence>
<dbReference type="Pfam" id="PF02390">
    <property type="entry name" value="Methyltransf_4"/>
    <property type="match status" value="1"/>
</dbReference>
<comment type="similarity">
    <text evidence="3 12">Belongs to the phosphoglycerate kinase family.</text>
</comment>
<keyword evidence="5 12" id="KW-0808">Transferase</keyword>
<dbReference type="Gene3D" id="3.40.50.150">
    <property type="entry name" value="Vaccinia Virus protein VP39"/>
    <property type="match status" value="1"/>
</dbReference>
<evidence type="ECO:0000256" key="13">
    <source>
        <dbReference type="RuleBase" id="RU000696"/>
    </source>
</evidence>
<dbReference type="Gene3D" id="3.40.50.1260">
    <property type="entry name" value="Phosphoglycerate kinase, N-terminal domain"/>
    <property type="match status" value="2"/>
</dbReference>
<dbReference type="GO" id="GO:0008176">
    <property type="term" value="F:tRNA (guanine(46)-N7)-methyltransferase activity"/>
    <property type="evidence" value="ECO:0007669"/>
    <property type="project" value="UniProtKB-EC"/>
</dbReference>
<dbReference type="GO" id="GO:0043531">
    <property type="term" value="F:ADP binding"/>
    <property type="evidence" value="ECO:0007669"/>
    <property type="project" value="TreeGrafter"/>
</dbReference>
<keyword evidence="7" id="KW-0819">tRNA processing</keyword>
<comment type="cofactor">
    <cofactor evidence="2">
        <name>Mg(2+)</name>
        <dbReference type="ChEBI" id="CHEBI:18420"/>
    </cofactor>
</comment>
<dbReference type="FunFam" id="3.40.50.150:FF:000194">
    <property type="entry name" value="Phosphoglycerate kinase"/>
    <property type="match status" value="1"/>
</dbReference>
<dbReference type="CDD" id="cd02440">
    <property type="entry name" value="AdoMet_MTases"/>
    <property type="match status" value="1"/>
</dbReference>
<gene>
    <name evidence="15" type="ORF">A4U43_C04F17660</name>
</gene>
<keyword evidence="10" id="KW-0067">ATP-binding</keyword>
<dbReference type="EMBL" id="CM007384">
    <property type="protein sequence ID" value="ONK72276.1"/>
    <property type="molecule type" value="Genomic_DNA"/>
</dbReference>
<dbReference type="SUPFAM" id="SSF53335">
    <property type="entry name" value="S-adenosyl-L-methionine-dependent methyltransferases"/>
    <property type="match status" value="1"/>
</dbReference>
<feature type="region of interest" description="Disordered" evidence="14">
    <location>
        <begin position="640"/>
        <end position="687"/>
    </location>
</feature>
<evidence type="ECO:0000313" key="15">
    <source>
        <dbReference type="EMBL" id="ONK72276.1"/>
    </source>
</evidence>
<evidence type="ECO:0000256" key="9">
    <source>
        <dbReference type="ARBA" id="ARBA00022777"/>
    </source>
</evidence>
<sequence>MNHPLSLLHNPSSQSLQPQPLCYHSKSVRRLNFGRKLHFAEKCWVQREEKNCDSSDNLRLHVQTLRKFPIEKLSGEVAIVRLDSSLLLEQLGINSLFLNGALSTIRYLHTAGAKVLLISNWGNSSDSNLLSTESFADHLSKLLNIEVVPANIVSDLMQSTEEKIKKSDVLLLPNLSKFREELTNCTDFSRKLSSGAYVFVNDAFSLSHKILASTVGISRFCDASVAGFHFEEKLLQLIEARKITRQPYFAIIGGGNFLEKAPALHLLASTCDGLIFIGKLAFQTMHALGVSVPSCLIEQDAAGEALKLIQIAHNRRIPIYYPDDLWCADNHNPESLQLFRSDGIMAGWTPLYLGPVSLEKIFALLSKCKKVLWIGPLKFDPSVEDADGESKLALMLESINKAGCEVTVVGNAACKAIFRHSSTISTYKIFKSASVLWDFLKGRTLPGVTALDRDYPFHLDWDAIFTDPTKPLVVDIGSGNGLFLFNMAKRWKHSNFLGLEINDKLVKRCQQRIHGVLNNVYFLSTNATSSFHSIISSYPGALVLTSIHCPNPDFNKEEHRWRMVQRIMVEAVIDLLVTNGKIFLQSDIEAVALRMKEQFMMFGKEKLVIEGGDGEGWLPNNPFGVQSDWEQHVIGRAQMRSKQTQKVDDSGGGGVVVEGKGEQGVVGEDSDVDAEEGVGGGEAAAGE</sequence>
<dbReference type="InterPro" id="IPR015824">
    <property type="entry name" value="Phosphoglycerate_kinase_N"/>
</dbReference>
<evidence type="ECO:0000256" key="8">
    <source>
        <dbReference type="ARBA" id="ARBA00022741"/>
    </source>
</evidence>
<keyword evidence="11" id="KW-0460">Magnesium</keyword>
<dbReference type="PROSITE" id="PS51625">
    <property type="entry name" value="SAM_MT_TRMB"/>
    <property type="match status" value="1"/>
</dbReference>
<keyword evidence="16" id="KW-1185">Reference proteome</keyword>
<evidence type="ECO:0000256" key="3">
    <source>
        <dbReference type="ARBA" id="ARBA00008982"/>
    </source>
</evidence>
<dbReference type="PANTHER" id="PTHR11406:SF32">
    <property type="entry name" value="PHOSPHOGLYCERATE KINASE"/>
    <property type="match status" value="1"/>
</dbReference>
<keyword evidence="9 12" id="KW-0418">Kinase</keyword>
<proteinExistence type="inferred from homology"/>
<dbReference type="InterPro" id="IPR029063">
    <property type="entry name" value="SAM-dependent_MTases_sf"/>
</dbReference>
<organism evidence="15 16">
    <name type="scientific">Asparagus officinalis</name>
    <name type="common">Garden asparagus</name>
    <dbReference type="NCBI Taxonomy" id="4686"/>
    <lineage>
        <taxon>Eukaryota</taxon>
        <taxon>Viridiplantae</taxon>
        <taxon>Streptophyta</taxon>
        <taxon>Embryophyta</taxon>
        <taxon>Tracheophyta</taxon>
        <taxon>Spermatophyta</taxon>
        <taxon>Magnoliopsida</taxon>
        <taxon>Liliopsida</taxon>
        <taxon>Asparagales</taxon>
        <taxon>Asparagaceae</taxon>
        <taxon>Asparagoideae</taxon>
        <taxon>Asparagus</taxon>
    </lineage>
</organism>
<name>A0A5P1F1N4_ASPOF</name>
<evidence type="ECO:0000256" key="2">
    <source>
        <dbReference type="ARBA" id="ARBA00001946"/>
    </source>
</evidence>
<evidence type="ECO:0000256" key="1">
    <source>
        <dbReference type="ARBA" id="ARBA00000142"/>
    </source>
</evidence>
<evidence type="ECO:0000256" key="4">
    <source>
        <dbReference type="ARBA" id="ARBA00022603"/>
    </source>
</evidence>
<evidence type="ECO:0000256" key="12">
    <source>
        <dbReference type="RuleBase" id="RU000532"/>
    </source>
</evidence>
<evidence type="ECO:0000256" key="6">
    <source>
        <dbReference type="ARBA" id="ARBA00022691"/>
    </source>
</evidence>
<comment type="catalytic activity">
    <reaction evidence="1">
        <text>guanosine(46) in tRNA + S-adenosyl-L-methionine = N(7)-methylguanosine(46) in tRNA + S-adenosyl-L-homocysteine</text>
        <dbReference type="Rhea" id="RHEA:42708"/>
        <dbReference type="Rhea" id="RHEA-COMP:10188"/>
        <dbReference type="Rhea" id="RHEA-COMP:10189"/>
        <dbReference type="ChEBI" id="CHEBI:57856"/>
        <dbReference type="ChEBI" id="CHEBI:59789"/>
        <dbReference type="ChEBI" id="CHEBI:74269"/>
        <dbReference type="ChEBI" id="CHEBI:74480"/>
        <dbReference type="EC" id="2.1.1.33"/>
    </reaction>
</comment>
<comment type="catalytic activity">
    <reaction evidence="12">
        <text>(2R)-3-phosphoglycerate + ATP = (2R)-3-phospho-glyceroyl phosphate + ADP</text>
        <dbReference type="Rhea" id="RHEA:14801"/>
        <dbReference type="ChEBI" id="CHEBI:30616"/>
        <dbReference type="ChEBI" id="CHEBI:57604"/>
        <dbReference type="ChEBI" id="CHEBI:58272"/>
        <dbReference type="ChEBI" id="CHEBI:456216"/>
        <dbReference type="EC" id="2.7.2.3"/>
    </reaction>
</comment>
<dbReference type="GO" id="GO:0005829">
    <property type="term" value="C:cytosol"/>
    <property type="evidence" value="ECO:0007669"/>
    <property type="project" value="TreeGrafter"/>
</dbReference>
<dbReference type="SUPFAM" id="SSF53748">
    <property type="entry name" value="Phosphoglycerate kinase"/>
    <property type="match status" value="1"/>
</dbReference>
<dbReference type="GO" id="GO:0006096">
    <property type="term" value="P:glycolytic process"/>
    <property type="evidence" value="ECO:0007669"/>
    <property type="project" value="InterPro"/>
</dbReference>
<protein>
    <recommendedName>
        <fullName evidence="12">Phosphoglycerate kinase</fullName>
        <ecNumber evidence="12">2.7.2.3</ecNumber>
    </recommendedName>
</protein>
<dbReference type="OMA" id="TRFCHAS"/>
<reference evidence="16" key="1">
    <citation type="journal article" date="2017" name="Nat. Commun.">
        <title>The asparagus genome sheds light on the origin and evolution of a young Y chromosome.</title>
        <authorList>
            <person name="Harkess A."/>
            <person name="Zhou J."/>
            <person name="Xu C."/>
            <person name="Bowers J.E."/>
            <person name="Van der Hulst R."/>
            <person name="Ayyampalayam S."/>
            <person name="Mercati F."/>
            <person name="Riccardi P."/>
            <person name="McKain M.R."/>
            <person name="Kakrana A."/>
            <person name="Tang H."/>
            <person name="Ray J."/>
            <person name="Groenendijk J."/>
            <person name="Arikit S."/>
            <person name="Mathioni S.M."/>
            <person name="Nakano M."/>
            <person name="Shan H."/>
            <person name="Telgmann-Rauber A."/>
            <person name="Kanno A."/>
            <person name="Yue Z."/>
            <person name="Chen H."/>
            <person name="Li W."/>
            <person name="Chen Y."/>
            <person name="Xu X."/>
            <person name="Zhang Y."/>
            <person name="Luo S."/>
            <person name="Chen H."/>
            <person name="Gao J."/>
            <person name="Mao Z."/>
            <person name="Pires J.C."/>
            <person name="Luo M."/>
            <person name="Kudrna D."/>
            <person name="Wing R.A."/>
            <person name="Meyers B.C."/>
            <person name="Yi K."/>
            <person name="Kong H."/>
            <person name="Lavrijsen P."/>
            <person name="Sunseri F."/>
            <person name="Falavigna A."/>
            <person name="Ye Y."/>
            <person name="Leebens-Mack J.H."/>
            <person name="Chen G."/>
        </authorList>
    </citation>
    <scope>NUCLEOTIDE SEQUENCE [LARGE SCALE GENOMIC DNA]</scope>
    <source>
        <strain evidence="16">cv. DH0086</strain>
    </source>
</reference>
<keyword evidence="4" id="KW-0489">Methyltransferase</keyword>
<dbReference type="PANTHER" id="PTHR11406">
    <property type="entry name" value="PHOSPHOGLYCERATE KINASE"/>
    <property type="match status" value="1"/>
</dbReference>
<evidence type="ECO:0000256" key="14">
    <source>
        <dbReference type="SAM" id="MobiDB-lite"/>
    </source>
</evidence>
<dbReference type="Pfam" id="PF00162">
    <property type="entry name" value="PGK"/>
    <property type="match status" value="1"/>
</dbReference>
<evidence type="ECO:0000256" key="11">
    <source>
        <dbReference type="ARBA" id="ARBA00022842"/>
    </source>
</evidence>
<feature type="compositionally biased region" description="Gly residues" evidence="14">
    <location>
        <begin position="677"/>
        <end position="687"/>
    </location>
</feature>
<keyword evidence="8" id="KW-0547">Nucleotide-binding</keyword>
<dbReference type="EC" id="2.7.2.3" evidence="12"/>
<dbReference type="GO" id="GO:0004618">
    <property type="term" value="F:phosphoglycerate kinase activity"/>
    <property type="evidence" value="ECO:0007669"/>
    <property type="project" value="UniProtKB-EC"/>
</dbReference>
<evidence type="ECO:0000256" key="7">
    <source>
        <dbReference type="ARBA" id="ARBA00022694"/>
    </source>
</evidence>
<dbReference type="PRINTS" id="PR00477">
    <property type="entry name" value="PHGLYCKINASE"/>
</dbReference>
<dbReference type="InterPro" id="IPR003358">
    <property type="entry name" value="tRNA_(Gua-N-7)_MeTrfase_Trmb"/>
</dbReference>
<dbReference type="AlphaFoldDB" id="A0A5P1F1N4"/>
<dbReference type="Gramene" id="ONK72276">
    <property type="protein sequence ID" value="ONK72276"/>
    <property type="gene ID" value="A4U43_C04F17660"/>
</dbReference>
<dbReference type="GO" id="GO:0006094">
    <property type="term" value="P:gluconeogenesis"/>
    <property type="evidence" value="ECO:0007669"/>
    <property type="project" value="TreeGrafter"/>
</dbReference>
<accession>A0A5P1F1N4</accession>